<evidence type="ECO:0000256" key="6">
    <source>
        <dbReference type="RuleBase" id="RU361190"/>
    </source>
</evidence>
<dbReference type="AlphaFoldDB" id="A0A3M7R3M6"/>
<dbReference type="PROSITE" id="PS50053">
    <property type="entry name" value="UBIQUITIN_2"/>
    <property type="match status" value="1"/>
</dbReference>
<dbReference type="GO" id="GO:0005634">
    <property type="term" value="C:nucleus"/>
    <property type="evidence" value="ECO:0007669"/>
    <property type="project" value="UniProtKB-SubCell"/>
</dbReference>
<proteinExistence type="inferred from homology"/>
<accession>A0A3M7R3M6</accession>
<keyword evidence="5 6" id="KW-0539">Nucleus</keyword>
<comment type="caution">
    <text evidence="8">The sequence shown here is derived from an EMBL/GenBank/DDBJ whole genome shotgun (WGS) entry which is preliminary data.</text>
</comment>
<dbReference type="SUPFAM" id="SSF54236">
    <property type="entry name" value="Ubiquitin-like"/>
    <property type="match status" value="1"/>
</dbReference>
<evidence type="ECO:0000256" key="3">
    <source>
        <dbReference type="ARBA" id="ARBA00022499"/>
    </source>
</evidence>
<evidence type="ECO:0000256" key="4">
    <source>
        <dbReference type="ARBA" id="ARBA00022786"/>
    </source>
</evidence>
<keyword evidence="3" id="KW-1017">Isopeptide bond</keyword>
<keyword evidence="4 6" id="KW-0833">Ubl conjugation pathway</keyword>
<dbReference type="InterPro" id="IPR000626">
    <property type="entry name" value="Ubiquitin-like_dom"/>
</dbReference>
<evidence type="ECO:0000313" key="8">
    <source>
        <dbReference type="EMBL" id="RNA18156.1"/>
    </source>
</evidence>
<evidence type="ECO:0000256" key="1">
    <source>
        <dbReference type="ARBA" id="ARBA00004123"/>
    </source>
</evidence>
<dbReference type="Pfam" id="PF11976">
    <property type="entry name" value="Rad60-SLD"/>
    <property type="match status" value="1"/>
</dbReference>
<evidence type="ECO:0000256" key="2">
    <source>
        <dbReference type="ARBA" id="ARBA00009185"/>
    </source>
</evidence>
<evidence type="ECO:0000259" key="7">
    <source>
        <dbReference type="PROSITE" id="PS50053"/>
    </source>
</evidence>
<dbReference type="CDD" id="cd16114">
    <property type="entry name" value="Ubl_SUMO1"/>
    <property type="match status" value="1"/>
</dbReference>
<dbReference type="OrthoDB" id="442921at2759"/>
<name>A0A3M7R3M6_BRAPC</name>
<sequence length="92" mass="10334">MSDTNQPKAEGSDEYIKLKVVGQDNSEVHFKVKLSTNMGKLKKSYSDRQGVPVGSLRFLFDGKRINDDETPKTLEMEDGDVIEVYQEQVGGH</sequence>
<feature type="domain" description="Ubiquitin-like" evidence="7">
    <location>
        <begin position="14"/>
        <end position="91"/>
    </location>
</feature>
<keyword evidence="9" id="KW-1185">Reference proteome</keyword>
<evidence type="ECO:0000256" key="5">
    <source>
        <dbReference type="ARBA" id="ARBA00023242"/>
    </source>
</evidence>
<dbReference type="Gene3D" id="3.10.20.90">
    <property type="entry name" value="Phosphatidylinositol 3-kinase Catalytic Subunit, Chain A, domain 1"/>
    <property type="match status" value="1"/>
</dbReference>
<protein>
    <recommendedName>
        <fullName evidence="6">Small ubiquitin-related modifier</fullName>
        <shortName evidence="6">SUMO</shortName>
    </recommendedName>
</protein>
<gene>
    <name evidence="8" type="ORF">BpHYR1_028313</name>
</gene>
<dbReference type="FunFam" id="3.10.20.90:FF:000280">
    <property type="entry name" value="Small ubiquitin-related modifier"/>
    <property type="match status" value="1"/>
</dbReference>
<comment type="subcellular location">
    <subcellularLocation>
        <location evidence="1 6">Nucleus</location>
    </subcellularLocation>
</comment>
<dbReference type="InterPro" id="IPR046332">
    <property type="entry name" value="SUMO1_Ubl"/>
</dbReference>
<evidence type="ECO:0000313" key="9">
    <source>
        <dbReference type="Proteomes" id="UP000276133"/>
    </source>
</evidence>
<dbReference type="Proteomes" id="UP000276133">
    <property type="component" value="Unassembled WGS sequence"/>
</dbReference>
<dbReference type="STRING" id="10195.A0A3M7R3M6"/>
<dbReference type="InterPro" id="IPR029071">
    <property type="entry name" value="Ubiquitin-like_domsf"/>
</dbReference>
<dbReference type="EMBL" id="REGN01004302">
    <property type="protein sequence ID" value="RNA18156.1"/>
    <property type="molecule type" value="Genomic_DNA"/>
</dbReference>
<organism evidence="8 9">
    <name type="scientific">Brachionus plicatilis</name>
    <name type="common">Marine rotifer</name>
    <name type="synonym">Brachionus muelleri</name>
    <dbReference type="NCBI Taxonomy" id="10195"/>
    <lineage>
        <taxon>Eukaryota</taxon>
        <taxon>Metazoa</taxon>
        <taxon>Spiralia</taxon>
        <taxon>Gnathifera</taxon>
        <taxon>Rotifera</taxon>
        <taxon>Eurotatoria</taxon>
        <taxon>Monogononta</taxon>
        <taxon>Pseudotrocha</taxon>
        <taxon>Ploima</taxon>
        <taxon>Brachionidae</taxon>
        <taxon>Brachionus</taxon>
    </lineage>
</organism>
<dbReference type="PANTHER" id="PTHR10562">
    <property type="entry name" value="SMALL UBIQUITIN-RELATED MODIFIER"/>
    <property type="match status" value="1"/>
</dbReference>
<dbReference type="SMART" id="SM00213">
    <property type="entry name" value="UBQ"/>
    <property type="match status" value="1"/>
</dbReference>
<comment type="similarity">
    <text evidence="2 6">Belongs to the ubiquitin family. SUMO subfamily.</text>
</comment>
<reference evidence="8 9" key="1">
    <citation type="journal article" date="2018" name="Sci. Rep.">
        <title>Genomic signatures of local adaptation to the degree of environmental predictability in rotifers.</title>
        <authorList>
            <person name="Franch-Gras L."/>
            <person name="Hahn C."/>
            <person name="Garcia-Roger E.M."/>
            <person name="Carmona M.J."/>
            <person name="Serra M."/>
            <person name="Gomez A."/>
        </authorList>
    </citation>
    <scope>NUCLEOTIDE SEQUENCE [LARGE SCALE GENOMIC DNA]</scope>
    <source>
        <strain evidence="8">HYR1</strain>
    </source>
</reference>
<dbReference type="InterPro" id="IPR022617">
    <property type="entry name" value="Rad60/SUMO-like_dom"/>
</dbReference>